<proteinExistence type="predicted"/>
<comment type="caution">
    <text evidence="1">The sequence shown here is derived from an EMBL/GenBank/DDBJ whole genome shotgun (WGS) entry which is preliminary data.</text>
</comment>
<dbReference type="Proteomes" id="UP000789920">
    <property type="component" value="Unassembled WGS sequence"/>
</dbReference>
<reference evidence="1" key="1">
    <citation type="submission" date="2021-06" db="EMBL/GenBank/DDBJ databases">
        <authorList>
            <person name="Kallberg Y."/>
            <person name="Tangrot J."/>
            <person name="Rosling A."/>
        </authorList>
    </citation>
    <scope>NUCLEOTIDE SEQUENCE</scope>
    <source>
        <strain evidence="1">MA461A</strain>
    </source>
</reference>
<keyword evidence="2" id="KW-1185">Reference proteome</keyword>
<name>A0ACA9NQK3_9GLOM</name>
<feature type="non-terminal residue" evidence="1">
    <location>
        <position position="1"/>
    </location>
</feature>
<gene>
    <name evidence="1" type="ORF">RPERSI_LOCUS8455</name>
</gene>
<organism evidence="1 2">
    <name type="scientific">Racocetra persica</name>
    <dbReference type="NCBI Taxonomy" id="160502"/>
    <lineage>
        <taxon>Eukaryota</taxon>
        <taxon>Fungi</taxon>
        <taxon>Fungi incertae sedis</taxon>
        <taxon>Mucoromycota</taxon>
        <taxon>Glomeromycotina</taxon>
        <taxon>Glomeromycetes</taxon>
        <taxon>Diversisporales</taxon>
        <taxon>Gigasporaceae</taxon>
        <taxon>Racocetra</taxon>
    </lineage>
</organism>
<evidence type="ECO:0000313" key="1">
    <source>
        <dbReference type="EMBL" id="CAG8665577.1"/>
    </source>
</evidence>
<protein>
    <submittedName>
        <fullName evidence="1">11656_t:CDS:1</fullName>
    </submittedName>
</protein>
<sequence length="285" mass="34072">IVMEPAKINNPANIAAYNLNNQNYNNIATISLEDKQLPKLNDKNWKEKTAQYKVYDELQLDIKEKELCTECKYPYNEKELTNRYCNDCYKEATKCIGCKQPTPITTLKNAKCTICFQMKVENQRKQEKDQIHEIEKKEFVPSKKLKVTTKIEEFNFDKIERTEIEQMKQEIIDLKKIKINNTLHLDNIELQRKLEEHRERDYLTQFRQITTWRNQAIAEFIILGQEYSEEKFDNLHKEYLKKHDFDKLYKTLDNLQDTSDEESRCPNTPQQVKEYTPHYTPSTPV</sequence>
<accession>A0ACA9NQK3</accession>
<evidence type="ECO:0000313" key="2">
    <source>
        <dbReference type="Proteomes" id="UP000789920"/>
    </source>
</evidence>
<dbReference type="EMBL" id="CAJVQC010015293">
    <property type="protein sequence ID" value="CAG8665577.1"/>
    <property type="molecule type" value="Genomic_DNA"/>
</dbReference>